<protein>
    <recommendedName>
        <fullName evidence="2">Anti-sigma-W factor RsiW</fullName>
    </recommendedName>
</protein>
<sequence>MTCRAFVMKKSPNKQEYRLGQSSPVYSPQEWHFGKYGTEGRGTNLCPEEQLSAYMDEELNEEERLEIESHLAHCQSCRLLLNEFMELKQSFSAEMFALAEPAGFENRVMQAVAHESKIRNLGKLWLLVPLLAAVVVILLTIAAWPVAVHFMNGALVIGKALLFTIPHAVSSMPVVAGVTVALSLTVLVVSLLSLRRLLRSATV</sequence>
<evidence type="ECO:0000256" key="3">
    <source>
        <dbReference type="SAM" id="Phobius"/>
    </source>
</evidence>
<dbReference type="AlphaFoldDB" id="A0A410WYB1"/>
<proteinExistence type="inferred from homology"/>
<dbReference type="Pfam" id="PF13490">
    <property type="entry name" value="zf-HC2"/>
    <property type="match status" value="1"/>
</dbReference>
<gene>
    <name evidence="5" type="ORF">PC41400_17175</name>
</gene>
<evidence type="ECO:0000313" key="5">
    <source>
        <dbReference type="EMBL" id="QAV19307.1"/>
    </source>
</evidence>
<dbReference type="EMBL" id="CP026520">
    <property type="protein sequence ID" value="QAV19307.1"/>
    <property type="molecule type" value="Genomic_DNA"/>
</dbReference>
<evidence type="ECO:0000313" key="6">
    <source>
        <dbReference type="Proteomes" id="UP000288943"/>
    </source>
</evidence>
<reference evidence="5 6" key="1">
    <citation type="submission" date="2018-01" db="EMBL/GenBank/DDBJ databases">
        <title>The whole genome sequencing and assembly of Paenibacillus chitinolyticus KCCM 41400 strain.</title>
        <authorList>
            <person name="Kim J.-Y."/>
            <person name="Park M.-K."/>
            <person name="Lee Y.-J."/>
            <person name="Yi H."/>
            <person name="Bahn Y.-S."/>
            <person name="Kim J.F."/>
            <person name="Lee D.-W."/>
        </authorList>
    </citation>
    <scope>NUCLEOTIDE SEQUENCE [LARGE SCALE GENOMIC DNA]</scope>
    <source>
        <strain evidence="5 6">KCCM 41400</strain>
    </source>
</reference>
<organism evidence="5 6">
    <name type="scientific">Paenibacillus chitinolyticus</name>
    <dbReference type="NCBI Taxonomy" id="79263"/>
    <lineage>
        <taxon>Bacteria</taxon>
        <taxon>Bacillati</taxon>
        <taxon>Bacillota</taxon>
        <taxon>Bacilli</taxon>
        <taxon>Bacillales</taxon>
        <taxon>Paenibacillaceae</taxon>
        <taxon>Paenibacillus</taxon>
    </lineage>
</organism>
<evidence type="ECO:0000256" key="1">
    <source>
        <dbReference type="ARBA" id="ARBA00024353"/>
    </source>
</evidence>
<evidence type="ECO:0000259" key="4">
    <source>
        <dbReference type="Pfam" id="PF13490"/>
    </source>
</evidence>
<dbReference type="KEGG" id="pchi:PC41400_17175"/>
<dbReference type="InterPro" id="IPR027383">
    <property type="entry name" value="Znf_put"/>
</dbReference>
<evidence type="ECO:0000256" key="2">
    <source>
        <dbReference type="ARBA" id="ARBA00024438"/>
    </source>
</evidence>
<keyword evidence="3" id="KW-0472">Membrane</keyword>
<dbReference type="Proteomes" id="UP000288943">
    <property type="component" value="Chromosome"/>
</dbReference>
<feature type="domain" description="Putative zinc-finger" evidence="4">
    <location>
        <begin position="49"/>
        <end position="78"/>
    </location>
</feature>
<dbReference type="OrthoDB" id="64646at2"/>
<name>A0A410WYB1_9BACL</name>
<keyword evidence="3" id="KW-1133">Transmembrane helix</keyword>
<feature type="transmembrane region" description="Helical" evidence="3">
    <location>
        <begin position="124"/>
        <end position="151"/>
    </location>
</feature>
<feature type="transmembrane region" description="Helical" evidence="3">
    <location>
        <begin position="171"/>
        <end position="194"/>
    </location>
</feature>
<accession>A0A410WYB1</accession>
<comment type="similarity">
    <text evidence="1">Belongs to the zinc-associated anti-sigma factor (ZAS) superfamily. Anti-sigma-W factor family.</text>
</comment>
<dbReference type="InterPro" id="IPR041916">
    <property type="entry name" value="Anti_sigma_zinc_sf"/>
</dbReference>
<keyword evidence="3" id="KW-0812">Transmembrane</keyword>
<dbReference type="Gene3D" id="1.10.10.1320">
    <property type="entry name" value="Anti-sigma factor, zinc-finger domain"/>
    <property type="match status" value="1"/>
</dbReference>